<sequence>MKTPTICHICDYGSQYGGTFIDSLLFLSRYCRDKLQVATFCIFPDRAKNRSWLSNLDAEGIGYGFVPHKRNVAGPIRSLLVGREPLVLHSHFFTYDLTTVLLKYTTFKNSGIVWHYHNPCGGSVKQSIKDVLKIRLLLNLLGNYCIAVGDGVYKSVRDAGLAPDKAILLHNGVNIGRFFNKCEVVPEARKTLGLSSEDMVFLLLGWSPRRKGVDIFFKAAEELGRKFTNCKFLVVGKEETREFVSQLRYKSPLSPDAFRVVDPVEDFSVILKVTDVLVLASRSEGLPYAVLEAMTAGKLVISSALPAARETYGRSNGAWLFPTEDWKMLAELMEKGVLLQADERRSLGQANSQYVIENHSLGQWSKRIGELYEGVTSRYQRTLS</sequence>
<evidence type="ECO:0000259" key="1">
    <source>
        <dbReference type="Pfam" id="PF00534"/>
    </source>
</evidence>
<dbReference type="AlphaFoldDB" id="A0A0S4LUJ2"/>
<gene>
    <name evidence="2" type="ORF">COMA1_90008</name>
</gene>
<keyword evidence="3" id="KW-1185">Reference proteome</keyword>
<dbReference type="PANTHER" id="PTHR12526">
    <property type="entry name" value="GLYCOSYLTRANSFERASE"/>
    <property type="match status" value="1"/>
</dbReference>
<dbReference type="CDD" id="cd03801">
    <property type="entry name" value="GT4_PimA-like"/>
    <property type="match status" value="1"/>
</dbReference>
<evidence type="ECO:0000313" key="3">
    <source>
        <dbReference type="Proteomes" id="UP000199032"/>
    </source>
</evidence>
<dbReference type="PANTHER" id="PTHR12526:SF638">
    <property type="entry name" value="SPORE COAT PROTEIN SA"/>
    <property type="match status" value="1"/>
</dbReference>
<proteinExistence type="predicted"/>
<feature type="domain" description="Glycosyl transferase family 1" evidence="1">
    <location>
        <begin position="186"/>
        <end position="351"/>
    </location>
</feature>
<evidence type="ECO:0000313" key="2">
    <source>
        <dbReference type="EMBL" id="CUS39684.1"/>
    </source>
</evidence>
<dbReference type="RefSeq" id="WP_090751328.1">
    <property type="nucleotide sequence ID" value="NZ_CZQA01000015.1"/>
</dbReference>
<dbReference type="SUPFAM" id="SSF53756">
    <property type="entry name" value="UDP-Glycosyltransferase/glycogen phosphorylase"/>
    <property type="match status" value="1"/>
</dbReference>
<dbReference type="Proteomes" id="UP000199032">
    <property type="component" value="Unassembled WGS sequence"/>
</dbReference>
<reference evidence="2 3" key="1">
    <citation type="submission" date="2015-10" db="EMBL/GenBank/DDBJ databases">
        <authorList>
            <person name="Gilbert D.G."/>
        </authorList>
    </citation>
    <scope>NUCLEOTIDE SEQUENCE [LARGE SCALE GENOMIC DNA]</scope>
    <source>
        <strain evidence="2">COMA1</strain>
    </source>
</reference>
<dbReference type="Pfam" id="PF00534">
    <property type="entry name" value="Glycos_transf_1"/>
    <property type="match status" value="1"/>
</dbReference>
<dbReference type="STRING" id="1742972.COMA1_90008"/>
<name>A0A0S4LUJ2_9BACT</name>
<dbReference type="EMBL" id="CZQA01000015">
    <property type="protein sequence ID" value="CUS39684.1"/>
    <property type="molecule type" value="Genomic_DNA"/>
</dbReference>
<protein>
    <recommendedName>
        <fullName evidence="1">Glycosyl transferase family 1 domain-containing protein</fullName>
    </recommendedName>
</protein>
<accession>A0A0S4LUJ2</accession>
<dbReference type="GO" id="GO:0016757">
    <property type="term" value="F:glycosyltransferase activity"/>
    <property type="evidence" value="ECO:0007669"/>
    <property type="project" value="InterPro"/>
</dbReference>
<dbReference type="Gene3D" id="3.40.50.2000">
    <property type="entry name" value="Glycogen Phosphorylase B"/>
    <property type="match status" value="2"/>
</dbReference>
<dbReference type="InterPro" id="IPR001296">
    <property type="entry name" value="Glyco_trans_1"/>
</dbReference>
<organism evidence="2 3">
    <name type="scientific">Candidatus Nitrospira nitrosa</name>
    <dbReference type="NCBI Taxonomy" id="1742972"/>
    <lineage>
        <taxon>Bacteria</taxon>
        <taxon>Pseudomonadati</taxon>
        <taxon>Nitrospirota</taxon>
        <taxon>Nitrospiria</taxon>
        <taxon>Nitrospirales</taxon>
        <taxon>Nitrospiraceae</taxon>
        <taxon>Nitrospira</taxon>
    </lineage>
</organism>
<dbReference type="OrthoDB" id="7560678at2"/>